<evidence type="ECO:0000313" key="2">
    <source>
        <dbReference type="EMBL" id="AHC40361.1"/>
    </source>
</evidence>
<evidence type="ECO:0000256" key="1">
    <source>
        <dbReference type="SAM" id="MobiDB-lite"/>
    </source>
</evidence>
<name>A0ABM5P1P0_9MOLU</name>
<sequence length="139" mass="15469">MGNCVVQSGTDKVTSKSSESSKYTSLSCDNGGKGDDVITARWDLWIPTIFLQNQGNDLKEGDKINVKAETITIETPQDVDDWDLSITKFTSKSFVEPEITGKWGGGVLNGVFGDEEKQVYTVKIMEPQTEENSLMYLRY</sequence>
<feature type="region of interest" description="Disordered" evidence="1">
    <location>
        <begin position="1"/>
        <end position="25"/>
    </location>
</feature>
<dbReference type="Proteomes" id="UP000018745">
    <property type="component" value="Chromosome"/>
</dbReference>
<feature type="compositionally biased region" description="Low complexity" evidence="1">
    <location>
        <begin position="10"/>
        <end position="25"/>
    </location>
</feature>
<proteinExistence type="predicted"/>
<accession>A0ABM5P1P0</accession>
<dbReference type="EMBL" id="CP006935">
    <property type="protein sequence ID" value="AHC40361.1"/>
    <property type="molecule type" value="Genomic_DNA"/>
</dbReference>
<gene>
    <name evidence="2" type="ORF">OVS_02815</name>
</gene>
<organism evidence="2 3">
    <name type="scientific">Mycoplasma ovis str. Michigan</name>
    <dbReference type="NCBI Taxonomy" id="1415773"/>
    <lineage>
        <taxon>Bacteria</taxon>
        <taxon>Bacillati</taxon>
        <taxon>Mycoplasmatota</taxon>
        <taxon>Mollicutes</taxon>
        <taxon>Mycoplasmataceae</taxon>
        <taxon>Mycoplasma</taxon>
    </lineage>
</organism>
<keyword evidence="3" id="KW-1185">Reference proteome</keyword>
<reference evidence="2 3" key="1">
    <citation type="journal article" date="2014" name="Genome Announc.">
        <title>Complete Genome Sequence of Mycoplasma ovis Strain Michigan, a Hemoplasma of Sheep with Two Distinct 16S rRNA Genes.</title>
        <authorList>
            <person name="Deshuillers P.L."/>
            <person name="Santos A.P."/>
            <person name="do Nascimento N.C."/>
            <person name="Hampel J.A."/>
            <person name="Bergin I.L."/>
            <person name="Dyson M.C."/>
            <person name="Messick J.B."/>
        </authorList>
    </citation>
    <scope>NUCLEOTIDE SEQUENCE [LARGE SCALE GENOMIC DNA]</scope>
    <source>
        <strain evidence="2 3">Michigan</strain>
    </source>
</reference>
<evidence type="ECO:0000313" key="3">
    <source>
        <dbReference type="Proteomes" id="UP000018745"/>
    </source>
</evidence>
<protein>
    <submittedName>
        <fullName evidence="2">Uncharacterized protein</fullName>
    </submittedName>
</protein>